<dbReference type="PROSITE" id="PS50970">
    <property type="entry name" value="HCY"/>
    <property type="match status" value="1"/>
</dbReference>
<dbReference type="InterPro" id="IPR003726">
    <property type="entry name" value="HCY_dom"/>
</dbReference>
<evidence type="ECO:0000256" key="7">
    <source>
        <dbReference type="ARBA" id="ARBA00023002"/>
    </source>
</evidence>
<evidence type="ECO:0000313" key="11">
    <source>
        <dbReference type="Proteomes" id="UP000294902"/>
    </source>
</evidence>
<accession>A0A4R3MQY0</accession>
<feature type="binding site" evidence="8">
    <location>
        <position position="270"/>
    </location>
    <ligand>
        <name>Zn(2+)</name>
        <dbReference type="ChEBI" id="CHEBI:29105"/>
    </ligand>
</feature>
<name>A0A4R3MQY0_9FIRM</name>
<organism evidence="10 11">
    <name type="scientific">Natranaerovirga pectinivora</name>
    <dbReference type="NCBI Taxonomy" id="682400"/>
    <lineage>
        <taxon>Bacteria</taxon>
        <taxon>Bacillati</taxon>
        <taxon>Bacillota</taxon>
        <taxon>Clostridia</taxon>
        <taxon>Lachnospirales</taxon>
        <taxon>Natranaerovirgaceae</taxon>
        <taxon>Natranaerovirga</taxon>
    </lineage>
</organism>
<feature type="domain" description="Hcy-binding" evidence="9">
    <location>
        <begin position="1"/>
        <end position="284"/>
    </location>
</feature>
<keyword evidence="5 8" id="KW-0808">Transferase</keyword>
<dbReference type="GO" id="GO:0035999">
    <property type="term" value="P:tetrahydrofolate interconversion"/>
    <property type="evidence" value="ECO:0007669"/>
    <property type="project" value="UniProtKB-UniPathway"/>
</dbReference>
<protein>
    <submittedName>
        <fullName evidence="10">Homocysteine S-methyltransferase</fullName>
    </submittedName>
</protein>
<dbReference type="PANTHER" id="PTHR11103:SF18">
    <property type="entry name" value="SLR1189 PROTEIN"/>
    <property type="match status" value="1"/>
</dbReference>
<dbReference type="Pfam" id="PF02219">
    <property type="entry name" value="MTHFR"/>
    <property type="match status" value="1"/>
</dbReference>
<keyword evidence="8" id="KW-0479">Metal-binding</keyword>
<dbReference type="EMBL" id="SMAL01000002">
    <property type="protein sequence ID" value="TCT16326.1"/>
    <property type="molecule type" value="Genomic_DNA"/>
</dbReference>
<gene>
    <name evidence="10" type="ORF">EDC18_102343</name>
</gene>
<sequence length="600" mass="67497">MNFKDYIKDHILITDGAMGTYYSQLINSNHTLSEKANLNNPEVVAKIHKEYIAAGANLIRTNTFSANTKVLNEGIDKVKEIIIEGFNIAKKTVQESNNDVIIAASIGPVPENDFTSDEEVINEYKIIVDTFLQEGADTFLFETFSDIHYLKDIIPYIKSKNPETTVIAQFALNIYGYTKIGKSANRLLDDLRSINGLDIYGFNCGIGAGHLYQIIKKLHWNEEEIISAMPNSGYPDILQDRTVYMDNTDYFVDTMINIAKLGVKMIGGCCGTTPIHIEKLAKAMESFDVNDVKKPTNKKKVVQTQERNINPFEAKLMNNKEVIAVELDPPFGKDIEKVMESANLLKANGVDIITIADSPMGKPRADALIIASKIAREVKIPTMPHICCRDKNIIGLKAQILGGYMENIRDMLLVTGDPIPSGDRNEIKSVFNLNSITLMEMVREMNIEHFKDEPIHYGGALNPNRANLDKEIERMKKKIDAGATFFLTQPIYDEKTLEKITYIKSKLDTKILGGILPLVNIRNARFIQNEIIGITVPDEIINQFDENMTREESEQIGIEIGKNIALKMRGIVDGYYFMVPFNRVNMINEIINALKKGENK</sequence>
<feature type="binding site" evidence="8">
    <location>
        <position position="204"/>
    </location>
    <ligand>
        <name>Zn(2+)</name>
        <dbReference type="ChEBI" id="CHEBI:29105"/>
    </ligand>
</feature>
<evidence type="ECO:0000256" key="6">
    <source>
        <dbReference type="ARBA" id="ARBA00022827"/>
    </source>
</evidence>
<dbReference type="Pfam" id="PF02574">
    <property type="entry name" value="S-methyl_trans"/>
    <property type="match status" value="1"/>
</dbReference>
<evidence type="ECO:0000256" key="3">
    <source>
        <dbReference type="ARBA" id="ARBA00022603"/>
    </source>
</evidence>
<keyword evidence="8" id="KW-0862">Zinc</keyword>
<proteinExistence type="predicted"/>
<evidence type="ECO:0000256" key="1">
    <source>
        <dbReference type="ARBA" id="ARBA00001974"/>
    </source>
</evidence>
<dbReference type="InterPro" id="IPR036589">
    <property type="entry name" value="HCY_dom_sf"/>
</dbReference>
<dbReference type="GO" id="GO:0004489">
    <property type="term" value="F:methylenetetrahydrofolate reductase [NAD(P)H] activity"/>
    <property type="evidence" value="ECO:0007669"/>
    <property type="project" value="InterPro"/>
</dbReference>
<dbReference type="GO" id="GO:0006555">
    <property type="term" value="P:methionine metabolic process"/>
    <property type="evidence" value="ECO:0007669"/>
    <property type="project" value="InterPro"/>
</dbReference>
<evidence type="ECO:0000313" key="10">
    <source>
        <dbReference type="EMBL" id="TCT16326.1"/>
    </source>
</evidence>
<comment type="caution">
    <text evidence="10">The sequence shown here is derived from an EMBL/GenBank/DDBJ whole genome shotgun (WGS) entry which is preliminary data.</text>
</comment>
<dbReference type="GO" id="GO:0008168">
    <property type="term" value="F:methyltransferase activity"/>
    <property type="evidence" value="ECO:0007669"/>
    <property type="project" value="UniProtKB-UniRule"/>
</dbReference>
<evidence type="ECO:0000256" key="4">
    <source>
        <dbReference type="ARBA" id="ARBA00022630"/>
    </source>
</evidence>
<dbReference type="Proteomes" id="UP000294902">
    <property type="component" value="Unassembled WGS sequence"/>
</dbReference>
<keyword evidence="11" id="KW-1185">Reference proteome</keyword>
<dbReference type="GO" id="GO:0046872">
    <property type="term" value="F:metal ion binding"/>
    <property type="evidence" value="ECO:0007669"/>
    <property type="project" value="UniProtKB-KW"/>
</dbReference>
<dbReference type="RefSeq" id="WP_132250637.1">
    <property type="nucleotide sequence ID" value="NZ_SMAL01000002.1"/>
</dbReference>
<dbReference type="GO" id="GO:0032259">
    <property type="term" value="P:methylation"/>
    <property type="evidence" value="ECO:0007669"/>
    <property type="project" value="UniProtKB-KW"/>
</dbReference>
<keyword evidence="4" id="KW-0285">Flavoprotein</keyword>
<dbReference type="PANTHER" id="PTHR11103">
    <property type="entry name" value="SLR1189 PROTEIN"/>
    <property type="match status" value="1"/>
</dbReference>
<dbReference type="Gene3D" id="3.20.20.330">
    <property type="entry name" value="Homocysteine-binding-like domain"/>
    <property type="match status" value="1"/>
</dbReference>
<dbReference type="OrthoDB" id="9803687at2"/>
<dbReference type="SUPFAM" id="SSF51730">
    <property type="entry name" value="FAD-linked oxidoreductase"/>
    <property type="match status" value="1"/>
</dbReference>
<keyword evidence="3 8" id="KW-0489">Methyltransferase</keyword>
<evidence type="ECO:0000259" key="9">
    <source>
        <dbReference type="PROSITE" id="PS50970"/>
    </source>
</evidence>
<comment type="pathway">
    <text evidence="2">One-carbon metabolism; tetrahydrofolate interconversion.</text>
</comment>
<comment type="cofactor">
    <cofactor evidence="8">
        <name>Zn(2+)</name>
        <dbReference type="ChEBI" id="CHEBI:29105"/>
    </cofactor>
</comment>
<comment type="cofactor">
    <cofactor evidence="1">
        <name>FAD</name>
        <dbReference type="ChEBI" id="CHEBI:57692"/>
    </cofactor>
</comment>
<dbReference type="NCBIfam" id="NF006396">
    <property type="entry name" value="PRK08645.1"/>
    <property type="match status" value="1"/>
</dbReference>
<dbReference type="UniPathway" id="UPA00193"/>
<dbReference type="AlphaFoldDB" id="A0A4R3MQY0"/>
<evidence type="ECO:0000256" key="5">
    <source>
        <dbReference type="ARBA" id="ARBA00022679"/>
    </source>
</evidence>
<dbReference type="InterPro" id="IPR003171">
    <property type="entry name" value="Mehydrof_redctse-like"/>
</dbReference>
<dbReference type="InterPro" id="IPR029041">
    <property type="entry name" value="FAD-linked_oxidoreductase-like"/>
</dbReference>
<dbReference type="Gene3D" id="3.20.20.220">
    <property type="match status" value="1"/>
</dbReference>
<dbReference type="CDD" id="cd00537">
    <property type="entry name" value="MTHFR"/>
    <property type="match status" value="1"/>
</dbReference>
<evidence type="ECO:0000256" key="2">
    <source>
        <dbReference type="ARBA" id="ARBA00004777"/>
    </source>
</evidence>
<evidence type="ECO:0000256" key="8">
    <source>
        <dbReference type="PROSITE-ProRule" id="PRU00333"/>
    </source>
</evidence>
<reference evidence="10 11" key="1">
    <citation type="submission" date="2019-03" db="EMBL/GenBank/DDBJ databases">
        <title>Genomic Encyclopedia of Type Strains, Phase IV (KMG-IV): sequencing the most valuable type-strain genomes for metagenomic binning, comparative biology and taxonomic classification.</title>
        <authorList>
            <person name="Goeker M."/>
        </authorList>
    </citation>
    <scope>NUCLEOTIDE SEQUENCE [LARGE SCALE GENOMIC DNA]</scope>
    <source>
        <strain evidence="10 11">DSM 24629</strain>
    </source>
</reference>
<dbReference type="SUPFAM" id="SSF82282">
    <property type="entry name" value="Homocysteine S-methyltransferase"/>
    <property type="match status" value="1"/>
</dbReference>
<feature type="binding site" evidence="8">
    <location>
        <position position="269"/>
    </location>
    <ligand>
        <name>Zn(2+)</name>
        <dbReference type="ChEBI" id="CHEBI:29105"/>
    </ligand>
</feature>
<keyword evidence="7" id="KW-0560">Oxidoreductase</keyword>
<keyword evidence="6" id="KW-0274">FAD</keyword>